<dbReference type="RefSeq" id="XP_009023257.1">
    <property type="nucleotide sequence ID" value="XM_009025009.1"/>
</dbReference>
<gene>
    <name evidence="2" type="primary">20199860</name>
    <name evidence="1" type="ORF">HELRODRAFT_162965</name>
</gene>
<dbReference type="EnsemblMetazoa" id="HelroT162965">
    <property type="protein sequence ID" value="HelroP162965"/>
    <property type="gene ID" value="HelroG162965"/>
</dbReference>
<name>T1ETG0_HELRO</name>
<accession>T1ETG0</accession>
<dbReference type="EMBL" id="KB097143">
    <property type="protein sequence ID" value="ESN99417.1"/>
    <property type="molecule type" value="Genomic_DNA"/>
</dbReference>
<dbReference type="KEGG" id="hro:HELRODRAFT_162965"/>
<keyword evidence="3" id="KW-1185">Reference proteome</keyword>
<dbReference type="InParanoid" id="T1ETG0"/>
<protein>
    <submittedName>
        <fullName evidence="1 2">Uncharacterized protein</fullName>
    </submittedName>
</protein>
<proteinExistence type="predicted"/>
<dbReference type="OrthoDB" id="7553636at2759"/>
<evidence type="ECO:0000313" key="1">
    <source>
        <dbReference type="EMBL" id="ESN99417.1"/>
    </source>
</evidence>
<reference evidence="3" key="1">
    <citation type="submission" date="2012-12" db="EMBL/GenBank/DDBJ databases">
        <authorList>
            <person name="Hellsten U."/>
            <person name="Grimwood J."/>
            <person name="Chapman J.A."/>
            <person name="Shapiro H."/>
            <person name="Aerts A."/>
            <person name="Otillar R.P."/>
            <person name="Terry A.Y."/>
            <person name="Boore J.L."/>
            <person name="Simakov O."/>
            <person name="Marletaz F."/>
            <person name="Cho S.-J."/>
            <person name="Edsinger-Gonzales E."/>
            <person name="Havlak P."/>
            <person name="Kuo D.-H."/>
            <person name="Larsson T."/>
            <person name="Lv J."/>
            <person name="Arendt D."/>
            <person name="Savage R."/>
            <person name="Osoegawa K."/>
            <person name="de Jong P."/>
            <person name="Lindberg D.R."/>
            <person name="Seaver E.C."/>
            <person name="Weisblat D.A."/>
            <person name="Putnam N.H."/>
            <person name="Grigoriev I.V."/>
            <person name="Rokhsar D.S."/>
        </authorList>
    </citation>
    <scope>NUCLEOTIDE SEQUENCE</scope>
</reference>
<dbReference type="HOGENOM" id="CLU_1046887_0_0_1"/>
<sequence length="266" mass="31202">MRKPSRKCDLHSAKAVLINRLRDALIKENIDPDEFDFPDPLKPVYQLWQEPEIILPAYSSTDDFDCDARVNCNACGICDARDNYDVPDSYEARVTVEEGSYRNDENGEKTKMKVKDIGKVGNDKETFDMHPHVYLDDDFKEVFIADESEMCFAASLVDRKDVTNESYKIHQKYPSGHYTIRKLNRKIALALCANKIKRGPRRLPMARGMETTEMRYDRKRKNAGIKSKDLVWLYNLRRSRKWQCPAKLPRNWKDRYNRFPAKPLRN</sequence>
<dbReference type="AlphaFoldDB" id="T1ETG0"/>
<dbReference type="GeneID" id="20199860"/>
<evidence type="ECO:0000313" key="3">
    <source>
        <dbReference type="Proteomes" id="UP000015101"/>
    </source>
</evidence>
<dbReference type="CTD" id="20199860"/>
<reference evidence="1 3" key="2">
    <citation type="journal article" date="2013" name="Nature">
        <title>Insights into bilaterian evolution from three spiralian genomes.</title>
        <authorList>
            <person name="Simakov O."/>
            <person name="Marletaz F."/>
            <person name="Cho S.J."/>
            <person name="Edsinger-Gonzales E."/>
            <person name="Havlak P."/>
            <person name="Hellsten U."/>
            <person name="Kuo D.H."/>
            <person name="Larsson T."/>
            <person name="Lv J."/>
            <person name="Arendt D."/>
            <person name="Savage R."/>
            <person name="Osoegawa K."/>
            <person name="de Jong P."/>
            <person name="Grimwood J."/>
            <person name="Chapman J.A."/>
            <person name="Shapiro H."/>
            <person name="Aerts A."/>
            <person name="Otillar R.P."/>
            <person name="Terry A.Y."/>
            <person name="Boore J.L."/>
            <person name="Grigoriev I.V."/>
            <person name="Lindberg D.R."/>
            <person name="Seaver E.C."/>
            <person name="Weisblat D.A."/>
            <person name="Putnam N.H."/>
            <person name="Rokhsar D.S."/>
        </authorList>
    </citation>
    <scope>NUCLEOTIDE SEQUENCE</scope>
</reference>
<reference evidence="2" key="3">
    <citation type="submission" date="2015-06" db="UniProtKB">
        <authorList>
            <consortium name="EnsemblMetazoa"/>
        </authorList>
    </citation>
    <scope>IDENTIFICATION</scope>
</reference>
<evidence type="ECO:0000313" key="2">
    <source>
        <dbReference type="EnsemblMetazoa" id="HelroP162965"/>
    </source>
</evidence>
<dbReference type="Proteomes" id="UP000015101">
    <property type="component" value="Unassembled WGS sequence"/>
</dbReference>
<organism evidence="2 3">
    <name type="scientific">Helobdella robusta</name>
    <name type="common">Californian leech</name>
    <dbReference type="NCBI Taxonomy" id="6412"/>
    <lineage>
        <taxon>Eukaryota</taxon>
        <taxon>Metazoa</taxon>
        <taxon>Spiralia</taxon>
        <taxon>Lophotrochozoa</taxon>
        <taxon>Annelida</taxon>
        <taxon>Clitellata</taxon>
        <taxon>Hirudinea</taxon>
        <taxon>Rhynchobdellida</taxon>
        <taxon>Glossiphoniidae</taxon>
        <taxon>Helobdella</taxon>
    </lineage>
</organism>
<dbReference type="EMBL" id="AMQM01001242">
    <property type="status" value="NOT_ANNOTATED_CDS"/>
    <property type="molecule type" value="Genomic_DNA"/>
</dbReference>